<dbReference type="InterPro" id="IPR004488">
    <property type="entry name" value="Mg/Co-transport_prot_CorA"/>
</dbReference>
<evidence type="ECO:0000256" key="8">
    <source>
        <dbReference type="RuleBase" id="RU362010"/>
    </source>
</evidence>
<dbReference type="PANTHER" id="PTHR46494">
    <property type="entry name" value="CORA FAMILY METAL ION TRANSPORTER (EUROFUNG)"/>
    <property type="match status" value="1"/>
</dbReference>
<dbReference type="SUPFAM" id="SSF143865">
    <property type="entry name" value="CorA soluble domain-like"/>
    <property type="match status" value="1"/>
</dbReference>
<evidence type="ECO:0000256" key="2">
    <source>
        <dbReference type="ARBA" id="ARBA00009765"/>
    </source>
</evidence>
<proteinExistence type="inferred from homology"/>
<evidence type="ECO:0000313" key="10">
    <source>
        <dbReference type="EMBL" id="MFD0862040.1"/>
    </source>
</evidence>
<keyword evidence="6 8" id="KW-1133">Transmembrane helix</keyword>
<feature type="region of interest" description="Disordered" evidence="9">
    <location>
        <begin position="1"/>
        <end position="21"/>
    </location>
</feature>
<evidence type="ECO:0000256" key="3">
    <source>
        <dbReference type="ARBA" id="ARBA00022448"/>
    </source>
</evidence>
<evidence type="ECO:0000256" key="5">
    <source>
        <dbReference type="ARBA" id="ARBA00022692"/>
    </source>
</evidence>
<keyword evidence="8" id="KW-0460">Magnesium</keyword>
<dbReference type="SUPFAM" id="SSF144083">
    <property type="entry name" value="Magnesium transport protein CorA, transmembrane region"/>
    <property type="match status" value="1"/>
</dbReference>
<dbReference type="EMBL" id="JBHTJH010000004">
    <property type="protein sequence ID" value="MFD0862040.1"/>
    <property type="molecule type" value="Genomic_DNA"/>
</dbReference>
<evidence type="ECO:0000256" key="9">
    <source>
        <dbReference type="SAM" id="MobiDB-lite"/>
    </source>
</evidence>
<gene>
    <name evidence="8 10" type="primary">corA</name>
    <name evidence="10" type="ORF">ACFQ1M_07460</name>
</gene>
<dbReference type="InterPro" id="IPR002523">
    <property type="entry name" value="MgTranspt_CorA/ZnTranspt_ZntB"/>
</dbReference>
<dbReference type="PANTHER" id="PTHR46494:SF1">
    <property type="entry name" value="CORA FAMILY METAL ION TRANSPORTER (EUROFUNG)"/>
    <property type="match status" value="1"/>
</dbReference>
<dbReference type="InterPro" id="IPR045861">
    <property type="entry name" value="CorA_cytoplasmic_dom"/>
</dbReference>
<organism evidence="10 11">
    <name type="scientific">Sungkyunkwania multivorans</name>
    <dbReference type="NCBI Taxonomy" id="1173618"/>
    <lineage>
        <taxon>Bacteria</taxon>
        <taxon>Pseudomonadati</taxon>
        <taxon>Bacteroidota</taxon>
        <taxon>Flavobacteriia</taxon>
        <taxon>Flavobacteriales</taxon>
        <taxon>Flavobacteriaceae</taxon>
        <taxon>Sungkyunkwania</taxon>
    </lineage>
</organism>
<dbReference type="RefSeq" id="WP_386406200.1">
    <property type="nucleotide sequence ID" value="NZ_JBHTJH010000004.1"/>
</dbReference>
<keyword evidence="4 8" id="KW-1003">Cell membrane</keyword>
<dbReference type="Gene3D" id="1.20.58.340">
    <property type="entry name" value="Magnesium transport protein CorA, transmembrane region"/>
    <property type="match status" value="2"/>
</dbReference>
<evidence type="ECO:0000313" key="11">
    <source>
        <dbReference type="Proteomes" id="UP001596978"/>
    </source>
</evidence>
<name>A0ABW3CWB0_9FLAO</name>
<dbReference type="Pfam" id="PF01544">
    <property type="entry name" value="CorA"/>
    <property type="match status" value="1"/>
</dbReference>
<keyword evidence="7 8" id="KW-0472">Membrane</keyword>
<comment type="similarity">
    <text evidence="2 8">Belongs to the CorA metal ion transporter (MIT) (TC 1.A.35) family.</text>
</comment>
<dbReference type="InterPro" id="IPR045863">
    <property type="entry name" value="CorA_TM1_TM2"/>
</dbReference>
<feature type="compositionally biased region" description="Basic residues" evidence="9">
    <location>
        <begin position="1"/>
        <end position="18"/>
    </location>
</feature>
<keyword evidence="8" id="KW-0406">Ion transport</keyword>
<accession>A0ABW3CWB0</accession>
<protein>
    <recommendedName>
        <fullName evidence="8">Magnesium transport protein CorA</fullName>
    </recommendedName>
</protein>
<dbReference type="Gene3D" id="3.30.460.20">
    <property type="entry name" value="CorA soluble domain-like"/>
    <property type="match status" value="1"/>
</dbReference>
<dbReference type="NCBIfam" id="TIGR00383">
    <property type="entry name" value="corA"/>
    <property type="match status" value="1"/>
</dbReference>
<keyword evidence="5 8" id="KW-0812">Transmembrane</keyword>
<evidence type="ECO:0000256" key="4">
    <source>
        <dbReference type="ARBA" id="ARBA00022475"/>
    </source>
</evidence>
<comment type="caution">
    <text evidence="10">The sequence shown here is derived from an EMBL/GenBank/DDBJ whole genome shotgun (WGS) entry which is preliminary data.</text>
</comment>
<reference evidence="11" key="1">
    <citation type="journal article" date="2019" name="Int. J. Syst. Evol. Microbiol.">
        <title>The Global Catalogue of Microorganisms (GCM) 10K type strain sequencing project: providing services to taxonomists for standard genome sequencing and annotation.</title>
        <authorList>
            <consortium name="The Broad Institute Genomics Platform"/>
            <consortium name="The Broad Institute Genome Sequencing Center for Infectious Disease"/>
            <person name="Wu L."/>
            <person name="Ma J."/>
        </authorList>
    </citation>
    <scope>NUCLEOTIDE SEQUENCE [LARGE SCALE GENOMIC DNA]</scope>
    <source>
        <strain evidence="11">CCUG 62952</strain>
    </source>
</reference>
<dbReference type="Proteomes" id="UP001596978">
    <property type="component" value="Unassembled WGS sequence"/>
</dbReference>
<feature type="transmembrane region" description="Helical" evidence="8">
    <location>
        <begin position="304"/>
        <end position="324"/>
    </location>
</feature>
<sequence>MSNKKHPKRPKRKKRSSKHLGQAPGAVVYVGEKEFKETKLEVHDYTKTEYNLFHTDEIQKIFEFKGNDRITWINVNGLGHANEIMAIGKHYNLHPLILEDIVNTEQRPKIDEYESYLFVVLKMLYFDANGDFVVEHISIVLGEDYVITFQESEDDLFDTVRLRLKDEKSRLRNVDSDYLAFALMDAIVDNYFVIVDTIGERVEQLEDDLFTENVQETITRDIQTLKHDILRVRRNILPSREVIGRLVKSESNLIYEKTRDYLRDLQDHVVHINENIDVYREMIWGLMDMYMTTISNKMNSIMKVLTIIATIFIPLTFIAGIYGMNFEHMPELQYKYGYYVLWGIMLSIFIALLFYFKKKKWLS</sequence>
<comment type="function">
    <text evidence="8">Mediates influx of magnesium ions.</text>
</comment>
<comment type="subcellular location">
    <subcellularLocation>
        <location evidence="1">Cell membrane</location>
        <topology evidence="1">Multi-pass membrane protein</topology>
    </subcellularLocation>
    <subcellularLocation>
        <location evidence="8">Membrane</location>
        <topology evidence="8">Multi-pass membrane protein</topology>
    </subcellularLocation>
</comment>
<evidence type="ECO:0000256" key="1">
    <source>
        <dbReference type="ARBA" id="ARBA00004651"/>
    </source>
</evidence>
<dbReference type="CDD" id="cd12828">
    <property type="entry name" value="TmCorA-like_1"/>
    <property type="match status" value="1"/>
</dbReference>
<feature type="transmembrane region" description="Helical" evidence="8">
    <location>
        <begin position="336"/>
        <end position="356"/>
    </location>
</feature>
<evidence type="ECO:0000256" key="6">
    <source>
        <dbReference type="ARBA" id="ARBA00022989"/>
    </source>
</evidence>
<evidence type="ECO:0000256" key="7">
    <source>
        <dbReference type="ARBA" id="ARBA00023136"/>
    </source>
</evidence>
<keyword evidence="3 8" id="KW-0813">Transport</keyword>
<keyword evidence="11" id="KW-1185">Reference proteome</keyword>